<proteinExistence type="predicted"/>
<dbReference type="AlphaFoldDB" id="A0A9P9BMP7"/>
<keyword evidence="3" id="KW-1185">Reference proteome</keyword>
<dbReference type="RefSeq" id="XP_046006284.1">
    <property type="nucleotide sequence ID" value="XM_046160559.1"/>
</dbReference>
<accession>A0A9P9BMP7</accession>
<evidence type="ECO:0000313" key="2">
    <source>
        <dbReference type="EMBL" id="KAH7018017.1"/>
    </source>
</evidence>
<dbReference type="EMBL" id="JAGTJQ010000011">
    <property type="protein sequence ID" value="KAH7018017.1"/>
    <property type="molecule type" value="Genomic_DNA"/>
</dbReference>
<sequence length="386" mass="40144">MKFGTILVLFTAAVSATAPPTCKGPAVSCCKGTSNRAASECQRLFAENNIEVATCQLPTKTVTSTQTNCVGSTTTKTLAPPPTTTKVSMTITATGTPTTAPTITVTATSTKVDTTILTGGTTATELHTITLIEINCITNTESATTTVTATATLPFTDPQTCRKKRAPAYKVPSSCSCYLTTSKPAATKTVTVTKNLPAVTHTVFKTAGTANTITQTVTFTRYIDGPILSAPETTKTATTTITQTEHTLTTVTESQTTTATQTDDVIDTVTQTKTETATATATADPCDGDLDNPIQQQISGSSIQITSSQDATGPDAVRSCCLACFANLNCVQFRIGDGVCDIFSTVPNFRSACTSGLCPRGFPDLDLGDSDGKDYYLGPCFGTAVA</sequence>
<evidence type="ECO:0000313" key="3">
    <source>
        <dbReference type="Proteomes" id="UP000756346"/>
    </source>
</evidence>
<dbReference type="OrthoDB" id="5101225at2759"/>
<comment type="caution">
    <text evidence="2">The sequence shown here is derived from an EMBL/GenBank/DDBJ whole genome shotgun (WGS) entry which is preliminary data.</text>
</comment>
<feature type="chain" id="PRO_5040234563" description="Apple domain-containing protein" evidence="1">
    <location>
        <begin position="17"/>
        <end position="386"/>
    </location>
</feature>
<dbReference type="Proteomes" id="UP000756346">
    <property type="component" value="Unassembled WGS sequence"/>
</dbReference>
<dbReference type="GeneID" id="70190105"/>
<protein>
    <recommendedName>
        <fullName evidence="4">Apple domain-containing protein</fullName>
    </recommendedName>
</protein>
<feature type="signal peptide" evidence="1">
    <location>
        <begin position="1"/>
        <end position="16"/>
    </location>
</feature>
<reference evidence="2" key="1">
    <citation type="journal article" date="2021" name="Nat. Commun.">
        <title>Genetic determinants of endophytism in the Arabidopsis root mycobiome.</title>
        <authorList>
            <person name="Mesny F."/>
            <person name="Miyauchi S."/>
            <person name="Thiergart T."/>
            <person name="Pickel B."/>
            <person name="Atanasova L."/>
            <person name="Karlsson M."/>
            <person name="Huettel B."/>
            <person name="Barry K.W."/>
            <person name="Haridas S."/>
            <person name="Chen C."/>
            <person name="Bauer D."/>
            <person name="Andreopoulos W."/>
            <person name="Pangilinan J."/>
            <person name="LaButti K."/>
            <person name="Riley R."/>
            <person name="Lipzen A."/>
            <person name="Clum A."/>
            <person name="Drula E."/>
            <person name="Henrissat B."/>
            <person name="Kohler A."/>
            <person name="Grigoriev I.V."/>
            <person name="Martin F.M."/>
            <person name="Hacquard S."/>
        </authorList>
    </citation>
    <scope>NUCLEOTIDE SEQUENCE</scope>
    <source>
        <strain evidence="2">MPI-CAGE-CH-0230</strain>
    </source>
</reference>
<name>A0A9P9BMP7_9PEZI</name>
<keyword evidence="1" id="KW-0732">Signal</keyword>
<gene>
    <name evidence="2" type="ORF">B0I36DRAFT_377418</name>
</gene>
<organism evidence="2 3">
    <name type="scientific">Microdochium trichocladiopsis</name>
    <dbReference type="NCBI Taxonomy" id="1682393"/>
    <lineage>
        <taxon>Eukaryota</taxon>
        <taxon>Fungi</taxon>
        <taxon>Dikarya</taxon>
        <taxon>Ascomycota</taxon>
        <taxon>Pezizomycotina</taxon>
        <taxon>Sordariomycetes</taxon>
        <taxon>Xylariomycetidae</taxon>
        <taxon>Xylariales</taxon>
        <taxon>Microdochiaceae</taxon>
        <taxon>Microdochium</taxon>
    </lineage>
</organism>
<evidence type="ECO:0008006" key="4">
    <source>
        <dbReference type="Google" id="ProtNLM"/>
    </source>
</evidence>
<evidence type="ECO:0000256" key="1">
    <source>
        <dbReference type="SAM" id="SignalP"/>
    </source>
</evidence>